<name>A0A919J5W9_9ACTN</name>
<dbReference type="AlphaFoldDB" id="A0A919J5W9"/>
<reference evidence="1" key="1">
    <citation type="submission" date="2021-01" db="EMBL/GenBank/DDBJ databases">
        <title>Whole genome shotgun sequence of Actinoplanes ferrugineus NBRC 15555.</title>
        <authorList>
            <person name="Komaki H."/>
            <person name="Tamura T."/>
        </authorList>
    </citation>
    <scope>NUCLEOTIDE SEQUENCE</scope>
    <source>
        <strain evidence="1">NBRC 15555</strain>
    </source>
</reference>
<comment type="caution">
    <text evidence="1">The sequence shown here is derived from an EMBL/GenBank/DDBJ whole genome shotgun (WGS) entry which is preliminary data.</text>
</comment>
<organism evidence="1 2">
    <name type="scientific">Paractinoplanes ferrugineus</name>
    <dbReference type="NCBI Taxonomy" id="113564"/>
    <lineage>
        <taxon>Bacteria</taxon>
        <taxon>Bacillati</taxon>
        <taxon>Actinomycetota</taxon>
        <taxon>Actinomycetes</taxon>
        <taxon>Micromonosporales</taxon>
        <taxon>Micromonosporaceae</taxon>
        <taxon>Paractinoplanes</taxon>
    </lineage>
</organism>
<dbReference type="EMBL" id="BOMM01000047">
    <property type="protein sequence ID" value="GIE13179.1"/>
    <property type="molecule type" value="Genomic_DNA"/>
</dbReference>
<keyword evidence="2" id="KW-1185">Reference proteome</keyword>
<evidence type="ECO:0000313" key="1">
    <source>
        <dbReference type="EMBL" id="GIE13179.1"/>
    </source>
</evidence>
<accession>A0A919J5W9</accession>
<protein>
    <submittedName>
        <fullName evidence="1">Uncharacterized protein</fullName>
    </submittedName>
</protein>
<gene>
    <name evidence="1" type="ORF">Afe05nite_50190</name>
</gene>
<proteinExistence type="predicted"/>
<evidence type="ECO:0000313" key="2">
    <source>
        <dbReference type="Proteomes" id="UP000598174"/>
    </source>
</evidence>
<sequence length="68" mass="7246">MGRPVGQHRRKVKESRLWAGGVRGVRARLTGPIGESGHDFQVKESPAVSWIGVGRAGGVREKRGTAVG</sequence>
<dbReference type="Proteomes" id="UP000598174">
    <property type="component" value="Unassembled WGS sequence"/>
</dbReference>